<dbReference type="EC" id="4.4.1.2" evidence="4"/>
<dbReference type="Gene3D" id="3.90.1150.10">
    <property type="entry name" value="Aspartate Aminotransferase, domain 1"/>
    <property type="match status" value="1"/>
</dbReference>
<evidence type="ECO:0000256" key="9">
    <source>
        <dbReference type="RuleBase" id="RU362118"/>
    </source>
</evidence>
<keyword evidence="2 8" id="KW-0663">Pyridoxal phosphate</keyword>
<dbReference type="AlphaFoldDB" id="A0A9X3PPX3"/>
<evidence type="ECO:0000256" key="4">
    <source>
        <dbReference type="ARBA" id="ARBA00047175"/>
    </source>
</evidence>
<dbReference type="PIRSF" id="PIRSF001434">
    <property type="entry name" value="CGS"/>
    <property type="match status" value="1"/>
</dbReference>
<comment type="similarity">
    <text evidence="9">Belongs to the trans-sulfuration enzymes family.</text>
</comment>
<dbReference type="PANTHER" id="PTHR11808:SF50">
    <property type="entry name" value="CYSTATHIONINE BETA-LYASE"/>
    <property type="match status" value="1"/>
</dbReference>
<accession>A0A9X3PPX3</accession>
<feature type="modified residue" description="N6-(pyridoxal phosphate)lysine" evidence="8">
    <location>
        <position position="202"/>
    </location>
</feature>
<evidence type="ECO:0000256" key="8">
    <source>
        <dbReference type="PIRSR" id="PIRSR001434-2"/>
    </source>
</evidence>
<evidence type="ECO:0000313" key="10">
    <source>
        <dbReference type="EMBL" id="MDA1387874.1"/>
    </source>
</evidence>
<dbReference type="GO" id="GO:0047982">
    <property type="term" value="F:homocysteine desulfhydrase activity"/>
    <property type="evidence" value="ECO:0007669"/>
    <property type="project" value="UniProtKB-EC"/>
</dbReference>
<protein>
    <recommendedName>
        <fullName evidence="4">homocysteine desulfhydrase</fullName>
        <ecNumber evidence="4">4.4.1.2</ecNumber>
    </recommendedName>
    <alternativeName>
        <fullName evidence="5">Homocysteine desulfhydrase</fullName>
    </alternativeName>
</protein>
<dbReference type="EMBL" id="JAPZVQ010000020">
    <property type="protein sequence ID" value="MDA1387874.1"/>
    <property type="molecule type" value="Genomic_DNA"/>
</dbReference>
<dbReference type="GO" id="GO:0030170">
    <property type="term" value="F:pyridoxal phosphate binding"/>
    <property type="evidence" value="ECO:0007669"/>
    <property type="project" value="InterPro"/>
</dbReference>
<keyword evidence="13" id="KW-1185">Reference proteome</keyword>
<evidence type="ECO:0000256" key="2">
    <source>
        <dbReference type="ARBA" id="ARBA00022898"/>
    </source>
</evidence>
<dbReference type="SUPFAM" id="SSF53383">
    <property type="entry name" value="PLP-dependent transferases"/>
    <property type="match status" value="1"/>
</dbReference>
<proteinExistence type="inferred from homology"/>
<name>A0A9X3PPX3_9ACTN</name>
<organism evidence="10 12">
    <name type="scientific">Glycomyces lechevalierae</name>
    <dbReference type="NCBI Taxonomy" id="256034"/>
    <lineage>
        <taxon>Bacteria</taxon>
        <taxon>Bacillati</taxon>
        <taxon>Actinomycetota</taxon>
        <taxon>Actinomycetes</taxon>
        <taxon>Glycomycetales</taxon>
        <taxon>Glycomycetaceae</taxon>
        <taxon>Glycomyces</taxon>
    </lineage>
</organism>
<dbReference type="InterPro" id="IPR000277">
    <property type="entry name" value="Cys/Met-Metab_PyrdxlP-dep_enz"/>
</dbReference>
<reference evidence="10" key="1">
    <citation type="submission" date="2022-12" db="EMBL/GenBank/DDBJ databases">
        <title>Gycomyces niveus sp.nov., a novel actinomycete isolated from soil in Shouguang.</title>
        <authorList>
            <person name="Yang X."/>
        </authorList>
    </citation>
    <scope>NUCLEOTIDE SEQUENCE</scope>
    <source>
        <strain evidence="10">DSM 44724</strain>
    </source>
</reference>
<evidence type="ECO:0000313" key="12">
    <source>
        <dbReference type="Proteomes" id="UP001145799"/>
    </source>
</evidence>
<comment type="catalytic activity">
    <reaction evidence="7">
        <text>L-methionine + H2O = methanethiol + 2-oxobutanoate + NH4(+)</text>
        <dbReference type="Rhea" id="RHEA:23800"/>
        <dbReference type="ChEBI" id="CHEBI:15377"/>
        <dbReference type="ChEBI" id="CHEBI:16007"/>
        <dbReference type="ChEBI" id="CHEBI:16763"/>
        <dbReference type="ChEBI" id="CHEBI:28938"/>
        <dbReference type="ChEBI" id="CHEBI:57844"/>
        <dbReference type="EC" id="4.4.1.11"/>
    </reaction>
    <physiologicalReaction direction="left-to-right" evidence="7">
        <dbReference type="Rhea" id="RHEA:23801"/>
    </physiologicalReaction>
</comment>
<dbReference type="GO" id="GO:0047804">
    <property type="term" value="F:cysteine-S-conjugate beta-lyase activity"/>
    <property type="evidence" value="ECO:0007669"/>
    <property type="project" value="UniProtKB-ARBA"/>
</dbReference>
<dbReference type="GO" id="GO:0018826">
    <property type="term" value="F:methionine gamma-lyase activity"/>
    <property type="evidence" value="ECO:0007669"/>
    <property type="project" value="UniProtKB-EC"/>
</dbReference>
<dbReference type="Proteomes" id="UP001145799">
    <property type="component" value="Unassembled WGS sequence"/>
</dbReference>
<reference evidence="11 13" key="2">
    <citation type="submission" date="2023-07" db="EMBL/GenBank/DDBJ databases">
        <title>Sequencing the genomes of 1000 actinobacteria strains.</title>
        <authorList>
            <person name="Klenk H.-P."/>
        </authorList>
    </citation>
    <scope>NUCLEOTIDE SEQUENCE [LARGE SCALE GENOMIC DNA]</scope>
    <source>
        <strain evidence="11 13">DSM 44724</strain>
    </source>
</reference>
<dbReference type="GO" id="GO:0016740">
    <property type="term" value="F:transferase activity"/>
    <property type="evidence" value="ECO:0007669"/>
    <property type="project" value="UniProtKB-KW"/>
</dbReference>
<evidence type="ECO:0000256" key="3">
    <source>
        <dbReference type="ARBA" id="ARBA00023239"/>
    </source>
</evidence>
<dbReference type="FunFam" id="3.40.640.10:FF:000046">
    <property type="entry name" value="Cystathionine gamma-lyase"/>
    <property type="match status" value="1"/>
</dbReference>
<dbReference type="InterPro" id="IPR015421">
    <property type="entry name" value="PyrdxlP-dep_Trfase_major"/>
</dbReference>
<sequence>MTDERTRFETLAVHGGEPRPAAGGSVVYPLFQSTVFEADPGSTVEEVPYSRFGTNPSQRHLHRRLAALEGAEAAVATASGMGALTTALHSVLSTGDHLIAAGDFYGGTGQFLAEHAARLGWGCDLVDPCNPATWREALRPNTKAILTETITNPLIRVGDLAGVARFAREHGLTSLIDNTLATPVVFRPHRVGFDLVCHSATKALNGHSDITAGAVTGSRERIAQVAAVLAAYGAALDPHAAFLLSRGLKTLALRVRQQNANAQAVAELLAGHAAVAHVSYPGLPGHPDHERAAALLDGFGSVLTFQPCGGSQAVEVLLKSLRLPYSAQSLGGAESLVTRLRLPEAAQGLSGDVVRFSAGIEAAEDLVEDFARALGE</sequence>
<comment type="caution">
    <text evidence="10">The sequence shown here is derived from an EMBL/GenBank/DDBJ whole genome shotgun (WGS) entry which is preliminary data.</text>
</comment>
<dbReference type="Proteomes" id="UP001183604">
    <property type="component" value="Unassembled WGS sequence"/>
</dbReference>
<dbReference type="EMBL" id="JAVDYD010000001">
    <property type="protein sequence ID" value="MDR7336542.1"/>
    <property type="molecule type" value="Genomic_DNA"/>
</dbReference>
<dbReference type="InterPro" id="IPR015422">
    <property type="entry name" value="PyrdxlP-dep_Trfase_small"/>
</dbReference>
<dbReference type="Gene3D" id="3.40.640.10">
    <property type="entry name" value="Type I PLP-dependent aspartate aminotransferase-like (Major domain)"/>
    <property type="match status" value="1"/>
</dbReference>
<evidence type="ECO:0000256" key="1">
    <source>
        <dbReference type="ARBA" id="ARBA00001933"/>
    </source>
</evidence>
<comment type="catalytic activity">
    <reaction evidence="6">
        <text>L-homocysteine + H2O = 2-oxobutanoate + hydrogen sulfide + NH4(+) + H(+)</text>
        <dbReference type="Rhea" id="RHEA:14501"/>
        <dbReference type="ChEBI" id="CHEBI:15377"/>
        <dbReference type="ChEBI" id="CHEBI:15378"/>
        <dbReference type="ChEBI" id="CHEBI:16763"/>
        <dbReference type="ChEBI" id="CHEBI:28938"/>
        <dbReference type="ChEBI" id="CHEBI:29919"/>
        <dbReference type="ChEBI" id="CHEBI:58199"/>
        <dbReference type="EC" id="4.4.1.2"/>
    </reaction>
    <physiologicalReaction direction="left-to-right" evidence="6">
        <dbReference type="Rhea" id="RHEA:14502"/>
    </physiologicalReaction>
</comment>
<evidence type="ECO:0000256" key="5">
    <source>
        <dbReference type="ARBA" id="ARBA00047199"/>
    </source>
</evidence>
<dbReference type="PANTHER" id="PTHR11808">
    <property type="entry name" value="TRANS-SULFURATION ENZYME FAMILY MEMBER"/>
    <property type="match status" value="1"/>
</dbReference>
<evidence type="ECO:0000313" key="11">
    <source>
        <dbReference type="EMBL" id="MDR7336542.1"/>
    </source>
</evidence>
<evidence type="ECO:0000313" key="13">
    <source>
        <dbReference type="Proteomes" id="UP001183604"/>
    </source>
</evidence>
<dbReference type="Pfam" id="PF01053">
    <property type="entry name" value="Cys_Met_Meta_PP"/>
    <property type="match status" value="1"/>
</dbReference>
<gene>
    <name evidence="11" type="ORF">J2S69_000261</name>
    <name evidence="10" type="ORF">O2L01_22970</name>
</gene>
<keyword evidence="10" id="KW-0808">Transferase</keyword>
<dbReference type="GO" id="GO:0019346">
    <property type="term" value="P:transsulfuration"/>
    <property type="evidence" value="ECO:0007669"/>
    <property type="project" value="InterPro"/>
</dbReference>
<comment type="cofactor">
    <cofactor evidence="1 9">
        <name>pyridoxal 5'-phosphate</name>
        <dbReference type="ChEBI" id="CHEBI:597326"/>
    </cofactor>
</comment>
<evidence type="ECO:0000256" key="7">
    <source>
        <dbReference type="ARBA" id="ARBA00052699"/>
    </source>
</evidence>
<dbReference type="GO" id="GO:0005737">
    <property type="term" value="C:cytoplasm"/>
    <property type="evidence" value="ECO:0007669"/>
    <property type="project" value="TreeGrafter"/>
</dbReference>
<dbReference type="RefSeq" id="WP_270124369.1">
    <property type="nucleotide sequence ID" value="NZ_BAAAOM010000002.1"/>
</dbReference>
<dbReference type="InterPro" id="IPR015424">
    <property type="entry name" value="PyrdxlP-dep_Trfase"/>
</dbReference>
<evidence type="ECO:0000256" key="6">
    <source>
        <dbReference type="ARBA" id="ARBA00048780"/>
    </source>
</evidence>
<keyword evidence="3 11" id="KW-0456">Lyase</keyword>